<dbReference type="Proteomes" id="UP000034879">
    <property type="component" value="Unassembled WGS sequence"/>
</dbReference>
<gene>
    <name evidence="2" type="ORF">UY01_C0002G0029</name>
</gene>
<comment type="caution">
    <text evidence="2">The sequence shown here is derived from an EMBL/GenBank/DDBJ whole genome shotgun (WGS) entry which is preliminary data.</text>
</comment>
<dbReference type="AlphaFoldDB" id="A0A0G1T239"/>
<dbReference type="Gene3D" id="3.30.70.1290">
    <property type="entry name" value="Transposase IS200-like"/>
    <property type="match status" value="1"/>
</dbReference>
<evidence type="ECO:0000313" key="2">
    <source>
        <dbReference type="EMBL" id="KKU75886.1"/>
    </source>
</evidence>
<dbReference type="PANTHER" id="PTHR34322:SF2">
    <property type="entry name" value="TRANSPOSASE IS200-LIKE DOMAIN-CONTAINING PROTEIN"/>
    <property type="match status" value="1"/>
</dbReference>
<evidence type="ECO:0000313" key="3">
    <source>
        <dbReference type="Proteomes" id="UP000034879"/>
    </source>
</evidence>
<name>A0A0G1T239_9BACT</name>
<dbReference type="PANTHER" id="PTHR34322">
    <property type="entry name" value="TRANSPOSASE, Y1_TNP DOMAIN-CONTAINING"/>
    <property type="match status" value="1"/>
</dbReference>
<dbReference type="InterPro" id="IPR036515">
    <property type="entry name" value="Transposase_17_sf"/>
</dbReference>
<evidence type="ECO:0000259" key="1">
    <source>
        <dbReference type="SMART" id="SM01321"/>
    </source>
</evidence>
<dbReference type="GO" id="GO:0004803">
    <property type="term" value="F:transposase activity"/>
    <property type="evidence" value="ECO:0007669"/>
    <property type="project" value="InterPro"/>
</dbReference>
<dbReference type="SMART" id="SM01321">
    <property type="entry name" value="Y1_Tnp"/>
    <property type="match status" value="1"/>
</dbReference>
<protein>
    <recommendedName>
        <fullName evidence="1">Transposase IS200-like domain-containing protein</fullName>
    </recommendedName>
</protein>
<sequence length="231" mass="27738">MANRKVPFAAGEYYHLYNRGNSRQKIFLDEDDYKHFTKCLFICNTNKNFKFRDHIVEKKIDAFDFQREDILVSIGAWTLMPNHFHLYVTFSHKSDLWAENSKRSKNNISEFMRKLMTAYTKYFNAKHHRTGTLYEGVFKSVRAQNDNHAKYLFSYIHLNPIKIIFPKWIEEGIANTKLALEYLNSYKWSSYNDHRGTKRPENKILELKDFPQYFSGLKDFDSEIFSWLEHE</sequence>
<dbReference type="SUPFAM" id="SSF143422">
    <property type="entry name" value="Transposase IS200-like"/>
    <property type="match status" value="1"/>
</dbReference>
<reference evidence="2 3" key="1">
    <citation type="journal article" date="2015" name="Nature">
        <title>rRNA introns, odd ribosomes, and small enigmatic genomes across a large radiation of phyla.</title>
        <authorList>
            <person name="Brown C.T."/>
            <person name="Hug L.A."/>
            <person name="Thomas B.C."/>
            <person name="Sharon I."/>
            <person name="Castelle C.J."/>
            <person name="Singh A."/>
            <person name="Wilkins M.J."/>
            <person name="Williams K.H."/>
            <person name="Banfield J.F."/>
        </authorList>
    </citation>
    <scope>NUCLEOTIDE SEQUENCE [LARGE SCALE GENOMIC DNA]</scope>
</reference>
<accession>A0A0G1T239</accession>
<organism evidence="2 3">
    <name type="scientific">Candidatus Nomurabacteria bacterium GW2011_GWB1_47_6</name>
    <dbReference type="NCBI Taxonomy" id="1618749"/>
    <lineage>
        <taxon>Bacteria</taxon>
        <taxon>Candidatus Nomuraibacteriota</taxon>
    </lineage>
</organism>
<dbReference type="GO" id="GO:0003677">
    <property type="term" value="F:DNA binding"/>
    <property type="evidence" value="ECO:0007669"/>
    <property type="project" value="InterPro"/>
</dbReference>
<dbReference type="InterPro" id="IPR002686">
    <property type="entry name" value="Transposase_17"/>
</dbReference>
<feature type="domain" description="Transposase IS200-like" evidence="1">
    <location>
        <begin position="9"/>
        <end position="159"/>
    </location>
</feature>
<proteinExistence type="predicted"/>
<dbReference type="GO" id="GO:0006313">
    <property type="term" value="P:DNA transposition"/>
    <property type="evidence" value="ECO:0007669"/>
    <property type="project" value="InterPro"/>
</dbReference>
<dbReference type="EMBL" id="LCOJ01000002">
    <property type="protein sequence ID" value="KKU75886.1"/>
    <property type="molecule type" value="Genomic_DNA"/>
</dbReference>